<dbReference type="PANTHER" id="PTHR36919">
    <property type="entry name" value="BLR1215 PROTEIN"/>
    <property type="match status" value="1"/>
</dbReference>
<dbReference type="Gene3D" id="2.40.128.520">
    <property type="match status" value="1"/>
</dbReference>
<gene>
    <name evidence="4" type="ORF">IFJ97_06170</name>
</gene>
<comment type="caution">
    <text evidence="4">The sequence shown here is derived from an EMBL/GenBank/DDBJ whole genome shotgun (WGS) entry which is preliminary data.</text>
</comment>
<protein>
    <submittedName>
        <fullName evidence="4">DUF2147 domain-containing protein</fullName>
    </submittedName>
</protein>
<accession>A0A8J6Y5K2</accession>
<evidence type="ECO:0000256" key="2">
    <source>
        <dbReference type="SAM" id="SignalP"/>
    </source>
</evidence>
<dbReference type="InterPro" id="IPR019223">
    <property type="entry name" value="DUF2147"/>
</dbReference>
<feature type="chain" id="PRO_5035173050" evidence="2">
    <location>
        <begin position="21"/>
        <end position="158"/>
    </location>
</feature>
<organism evidence="4 5">
    <name type="scientific">Candidatus Sulfomarinibacter kjeldsenii</name>
    <dbReference type="NCBI Taxonomy" id="2885994"/>
    <lineage>
        <taxon>Bacteria</taxon>
        <taxon>Pseudomonadati</taxon>
        <taxon>Acidobacteriota</taxon>
        <taxon>Thermoanaerobaculia</taxon>
        <taxon>Thermoanaerobaculales</taxon>
        <taxon>Candidatus Sulfomarinibacteraceae</taxon>
        <taxon>Candidatus Sulfomarinibacter</taxon>
    </lineage>
</organism>
<feature type="region of interest" description="Disordered" evidence="1">
    <location>
        <begin position="66"/>
        <end position="85"/>
    </location>
</feature>
<dbReference type="Pfam" id="PF09917">
    <property type="entry name" value="DUF2147"/>
    <property type="match status" value="1"/>
</dbReference>
<evidence type="ECO:0000256" key="1">
    <source>
        <dbReference type="SAM" id="MobiDB-lite"/>
    </source>
</evidence>
<dbReference type="AlphaFoldDB" id="A0A8J6Y5K2"/>
<feature type="signal peptide" evidence="2">
    <location>
        <begin position="1"/>
        <end position="20"/>
    </location>
</feature>
<evidence type="ECO:0000313" key="5">
    <source>
        <dbReference type="Proteomes" id="UP000598633"/>
    </source>
</evidence>
<evidence type="ECO:0000259" key="3">
    <source>
        <dbReference type="Pfam" id="PF09917"/>
    </source>
</evidence>
<sequence length="158" mass="17144">MKRFVAAVIIVFFAAAPLLAADGDTILGLWATDPDGGGGQAHIEIYAVGDLYSGKIVWLEEPLYTAGDEDGEEGEPKVDKNNSDPALQSRPIMGLQLMKGFKFDGKGTWKKGTIYDPDNGKTYKCKVRIGDDGKLNVRGYIGVSMLGRTSLWTRVEAD</sequence>
<name>A0A8J6Y5K2_9BACT</name>
<reference evidence="4 5" key="1">
    <citation type="submission" date="2020-08" db="EMBL/GenBank/DDBJ databases">
        <title>Acidobacteriota in marine sediments use diverse sulfur dissimilation pathways.</title>
        <authorList>
            <person name="Wasmund K."/>
        </authorList>
    </citation>
    <scope>NUCLEOTIDE SEQUENCE [LARGE SCALE GENOMIC DNA]</scope>
    <source>
        <strain evidence="4">MAG AM3-A</strain>
    </source>
</reference>
<proteinExistence type="predicted"/>
<dbReference type="Proteomes" id="UP000598633">
    <property type="component" value="Unassembled WGS sequence"/>
</dbReference>
<feature type="domain" description="DUF2147" evidence="3">
    <location>
        <begin position="28"/>
        <end position="154"/>
    </location>
</feature>
<dbReference type="EMBL" id="JACXWA010000105">
    <property type="protein sequence ID" value="MBD3870930.1"/>
    <property type="molecule type" value="Genomic_DNA"/>
</dbReference>
<keyword evidence="2" id="KW-0732">Signal</keyword>
<evidence type="ECO:0000313" key="4">
    <source>
        <dbReference type="EMBL" id="MBD3870930.1"/>
    </source>
</evidence>
<dbReference type="PANTHER" id="PTHR36919:SF2">
    <property type="entry name" value="BLL6627 PROTEIN"/>
    <property type="match status" value="1"/>
</dbReference>